<dbReference type="RefSeq" id="XP_018705536.1">
    <property type="nucleotide sequence ID" value="XM_018847329.1"/>
</dbReference>
<feature type="compositionally biased region" description="Basic and acidic residues" evidence="1">
    <location>
        <begin position="20"/>
        <end position="32"/>
    </location>
</feature>
<protein>
    <submittedName>
        <fullName evidence="2">Uncharacterized protein</fullName>
    </submittedName>
</protein>
<keyword evidence="3" id="KW-1185">Reference proteome</keyword>
<feature type="region of interest" description="Disordered" evidence="1">
    <location>
        <begin position="1"/>
        <end position="166"/>
    </location>
</feature>
<gene>
    <name evidence="2" type="ORF">ISF_03723</name>
</gene>
<dbReference type="AlphaFoldDB" id="A0A167ZI52"/>
<evidence type="ECO:0000313" key="3">
    <source>
        <dbReference type="Proteomes" id="UP000076744"/>
    </source>
</evidence>
<comment type="caution">
    <text evidence="2">The sequence shown here is derived from an EMBL/GenBank/DDBJ whole genome shotgun (WGS) entry which is preliminary data.</text>
</comment>
<feature type="compositionally biased region" description="Polar residues" evidence="1">
    <location>
        <begin position="7"/>
        <end position="19"/>
    </location>
</feature>
<reference evidence="2 3" key="1">
    <citation type="journal article" date="2016" name="Genome Biol. Evol.">
        <title>Divergent and convergent evolution of fungal pathogenicity.</title>
        <authorList>
            <person name="Shang Y."/>
            <person name="Xiao G."/>
            <person name="Zheng P."/>
            <person name="Cen K."/>
            <person name="Zhan S."/>
            <person name="Wang C."/>
        </authorList>
    </citation>
    <scope>NUCLEOTIDE SEQUENCE [LARGE SCALE GENOMIC DNA]</scope>
    <source>
        <strain evidence="2 3">ARSEF 2679</strain>
    </source>
</reference>
<accession>A0A167ZI52</accession>
<feature type="compositionally biased region" description="Polar residues" evidence="1">
    <location>
        <begin position="113"/>
        <end position="123"/>
    </location>
</feature>
<name>A0A167ZI52_CORFA</name>
<feature type="compositionally biased region" description="Basic and acidic residues" evidence="1">
    <location>
        <begin position="78"/>
        <end position="93"/>
    </location>
</feature>
<sequence length="446" mass="50633">MHRRLSSRATARDTSPYKDSSNESEKRTRALIDDDEYQDPSTKRAKPAKRIRTESQASQAPPLTVAAPSIPEPGIGIKADKHPGSPIDNEHQDSLTQRGQSPTQRVKTEDQDSNFLSAVATPQNPEPDMDGKPKRRTVVVKIGSEVKPGSPSRSNSRKSKTVEQRVAAVERQVAEIKRNHRKETEKMTARRLEDVGKVTDDIIERQWVLLDFNINSIAIELSAYLFPKPTKVLAVLRTRLPITSSEGISQKTYENMKRTFLKSFMWNFVYTDFFLGRGSPWKGGIVQEVQRVRRTLIENREDTESRAKCAKWLSQAHHLAAVQPNEEVLAQVVHEFADTLLSMVLSKEQQKCRGQLKANLDNVVRLATDLTRLFLSSKALLVPDWPHHGSTYRQWTNSEIACEDSTEEESRNRYLVKSPALEKYGNADGENHHLSTVLRKPQIVYY</sequence>
<dbReference type="GeneID" id="30020015"/>
<dbReference type="EMBL" id="AZHB01000007">
    <property type="protein sequence ID" value="OAA67547.1"/>
    <property type="molecule type" value="Genomic_DNA"/>
</dbReference>
<dbReference type="Proteomes" id="UP000076744">
    <property type="component" value="Unassembled WGS sequence"/>
</dbReference>
<dbReference type="STRING" id="1081104.A0A167ZI52"/>
<evidence type="ECO:0000256" key="1">
    <source>
        <dbReference type="SAM" id="MobiDB-lite"/>
    </source>
</evidence>
<dbReference type="OrthoDB" id="5213630at2759"/>
<feature type="compositionally biased region" description="Polar residues" evidence="1">
    <location>
        <begin position="94"/>
        <end position="105"/>
    </location>
</feature>
<evidence type="ECO:0000313" key="2">
    <source>
        <dbReference type="EMBL" id="OAA67547.1"/>
    </source>
</evidence>
<proteinExistence type="predicted"/>
<organism evidence="2 3">
    <name type="scientific">Cordyceps fumosorosea (strain ARSEF 2679)</name>
    <name type="common">Isaria fumosorosea</name>
    <dbReference type="NCBI Taxonomy" id="1081104"/>
    <lineage>
        <taxon>Eukaryota</taxon>
        <taxon>Fungi</taxon>
        <taxon>Dikarya</taxon>
        <taxon>Ascomycota</taxon>
        <taxon>Pezizomycotina</taxon>
        <taxon>Sordariomycetes</taxon>
        <taxon>Hypocreomycetidae</taxon>
        <taxon>Hypocreales</taxon>
        <taxon>Cordycipitaceae</taxon>
        <taxon>Cordyceps</taxon>
    </lineage>
</organism>